<proteinExistence type="predicted"/>
<protein>
    <recommendedName>
        <fullName evidence="1">Hemerythrin-like domain-containing protein</fullName>
    </recommendedName>
</protein>
<dbReference type="AlphaFoldDB" id="A0A8J2ZA11"/>
<sequence>MPPDDAPPTASGADVAPIQAALLDDPLAFLSAEHARQTALLGHLERVAREPQARAARGIAVVLLRWLTRELPLHVADEERSLYPRLAAFDEAGVLDELREEHRRDRRLIADIASGLRRIARGGVPEPGFAEAAREFVAGHRKHLAHEETVLTPLARRWLGPEAMAALAAEMVARRQQQP</sequence>
<dbReference type="RefSeq" id="WP_188899395.1">
    <property type="nucleotide sequence ID" value="NZ_BMKS01000004.1"/>
</dbReference>
<comment type="caution">
    <text evidence="2">The sequence shown here is derived from an EMBL/GenBank/DDBJ whole genome shotgun (WGS) entry which is preliminary data.</text>
</comment>
<dbReference type="Pfam" id="PF01814">
    <property type="entry name" value="Hemerythrin"/>
    <property type="match status" value="1"/>
</dbReference>
<dbReference type="Gene3D" id="1.20.120.520">
    <property type="entry name" value="nmb1532 protein domain like"/>
    <property type="match status" value="1"/>
</dbReference>
<organism evidence="2 3">
    <name type="scientific">Caldovatus sediminis</name>
    <dbReference type="NCBI Taxonomy" id="2041189"/>
    <lineage>
        <taxon>Bacteria</taxon>
        <taxon>Pseudomonadati</taxon>
        <taxon>Pseudomonadota</taxon>
        <taxon>Alphaproteobacteria</taxon>
        <taxon>Acetobacterales</taxon>
        <taxon>Roseomonadaceae</taxon>
        <taxon>Caldovatus</taxon>
    </lineage>
</organism>
<name>A0A8J2ZA11_9PROT</name>
<evidence type="ECO:0000259" key="1">
    <source>
        <dbReference type="Pfam" id="PF01814"/>
    </source>
</evidence>
<gene>
    <name evidence="2" type="ORF">GCM10010964_14850</name>
</gene>
<feature type="domain" description="Hemerythrin-like" evidence="1">
    <location>
        <begin position="26"/>
        <end position="155"/>
    </location>
</feature>
<dbReference type="EMBL" id="BMKS01000004">
    <property type="protein sequence ID" value="GGG27934.1"/>
    <property type="molecule type" value="Genomic_DNA"/>
</dbReference>
<evidence type="ECO:0000313" key="3">
    <source>
        <dbReference type="Proteomes" id="UP000597507"/>
    </source>
</evidence>
<reference evidence="2 3" key="1">
    <citation type="journal article" date="2014" name="Int. J. Syst. Evol. Microbiol.">
        <title>Complete genome sequence of Corynebacterium casei LMG S-19264T (=DSM 44701T), isolated from a smear-ripened cheese.</title>
        <authorList>
            <consortium name="US DOE Joint Genome Institute (JGI-PGF)"/>
            <person name="Walter F."/>
            <person name="Albersmeier A."/>
            <person name="Kalinowski J."/>
            <person name="Ruckert C."/>
        </authorList>
    </citation>
    <scope>NUCLEOTIDE SEQUENCE [LARGE SCALE GENOMIC DNA]</scope>
    <source>
        <strain evidence="2 3">CGMCC 1.16330</strain>
    </source>
</reference>
<dbReference type="InterPro" id="IPR012312">
    <property type="entry name" value="Hemerythrin-like"/>
</dbReference>
<dbReference type="Proteomes" id="UP000597507">
    <property type="component" value="Unassembled WGS sequence"/>
</dbReference>
<keyword evidence="3" id="KW-1185">Reference proteome</keyword>
<dbReference type="CDD" id="cd12108">
    <property type="entry name" value="Hr-like"/>
    <property type="match status" value="1"/>
</dbReference>
<accession>A0A8J2ZA11</accession>
<evidence type="ECO:0000313" key="2">
    <source>
        <dbReference type="EMBL" id="GGG27934.1"/>
    </source>
</evidence>